<evidence type="ECO:0000256" key="2">
    <source>
        <dbReference type="ARBA" id="ARBA00022722"/>
    </source>
</evidence>
<dbReference type="InterPro" id="IPR020568">
    <property type="entry name" value="Ribosomal_Su5_D2-typ_SF"/>
</dbReference>
<dbReference type="GO" id="GO:0030677">
    <property type="term" value="C:ribonuclease P complex"/>
    <property type="evidence" value="ECO:0007669"/>
    <property type="project" value="TreeGrafter"/>
</dbReference>
<name>A0A7K3WFL6_9ACTN</name>
<keyword evidence="10" id="KW-1185">Reference proteome</keyword>
<keyword evidence="5 6" id="KW-0694">RNA-binding</keyword>
<dbReference type="PANTHER" id="PTHR33992">
    <property type="entry name" value="RIBONUCLEASE P PROTEIN COMPONENT"/>
    <property type="match status" value="1"/>
</dbReference>
<reference evidence="9 10" key="1">
    <citation type="submission" date="2020-02" db="EMBL/GenBank/DDBJ databases">
        <title>The whole genome sequence of CPCC 205119.</title>
        <authorList>
            <person name="Jiang Z."/>
        </authorList>
    </citation>
    <scope>NUCLEOTIDE SEQUENCE [LARGE SCALE GENOMIC DNA]</scope>
    <source>
        <strain evidence="9 10">CPCC 205119</strain>
    </source>
</reference>
<dbReference type="GO" id="GO:0004526">
    <property type="term" value="F:ribonuclease P activity"/>
    <property type="evidence" value="ECO:0007669"/>
    <property type="project" value="UniProtKB-UniRule"/>
</dbReference>
<evidence type="ECO:0000256" key="6">
    <source>
        <dbReference type="HAMAP-Rule" id="MF_00227"/>
    </source>
</evidence>
<keyword evidence="1 6" id="KW-0819">tRNA processing</keyword>
<feature type="region of interest" description="Disordered" evidence="8">
    <location>
        <begin position="129"/>
        <end position="151"/>
    </location>
</feature>
<evidence type="ECO:0000256" key="8">
    <source>
        <dbReference type="SAM" id="MobiDB-lite"/>
    </source>
</evidence>
<dbReference type="Gene3D" id="3.30.230.10">
    <property type="match status" value="1"/>
</dbReference>
<dbReference type="GO" id="GO:0001682">
    <property type="term" value="P:tRNA 5'-leader removal"/>
    <property type="evidence" value="ECO:0007669"/>
    <property type="project" value="UniProtKB-UniRule"/>
</dbReference>
<evidence type="ECO:0000256" key="3">
    <source>
        <dbReference type="ARBA" id="ARBA00022759"/>
    </source>
</evidence>
<dbReference type="GO" id="GO:0042781">
    <property type="term" value="F:3'-tRNA processing endoribonuclease activity"/>
    <property type="evidence" value="ECO:0007669"/>
    <property type="project" value="TreeGrafter"/>
</dbReference>
<evidence type="ECO:0000313" key="10">
    <source>
        <dbReference type="Proteomes" id="UP000470470"/>
    </source>
</evidence>
<organism evidence="9 10">
    <name type="scientific">Goekera deserti</name>
    <dbReference type="NCBI Taxonomy" id="2497753"/>
    <lineage>
        <taxon>Bacteria</taxon>
        <taxon>Bacillati</taxon>
        <taxon>Actinomycetota</taxon>
        <taxon>Actinomycetes</taxon>
        <taxon>Geodermatophilales</taxon>
        <taxon>Geodermatophilaceae</taxon>
        <taxon>Goekera</taxon>
    </lineage>
</organism>
<comment type="caution">
    <text evidence="9">The sequence shown here is derived from an EMBL/GenBank/DDBJ whole genome shotgun (WGS) entry which is preliminary data.</text>
</comment>
<feature type="compositionally biased region" description="Low complexity" evidence="8">
    <location>
        <begin position="131"/>
        <end position="151"/>
    </location>
</feature>
<sequence length="151" mass="16023">MLPAQARLRRRPEFTVAVRSGRRAGRPTMVLHYLDQRVVPGDGVPGGLVAGDEGARSTDGPRAGFVVGKSVGNSVCRHRVTRQLRHLVRAELHRLPDGADLVVRARPEAATAGSAALGRDLRAGLDRVLGRSAATARPSSSRSSAPRADQP</sequence>
<evidence type="ECO:0000256" key="5">
    <source>
        <dbReference type="ARBA" id="ARBA00022884"/>
    </source>
</evidence>
<dbReference type="InterPro" id="IPR014721">
    <property type="entry name" value="Ribsml_uS5_D2-typ_fold_subgr"/>
</dbReference>
<comment type="catalytic activity">
    <reaction evidence="6">
        <text>Endonucleolytic cleavage of RNA, removing 5'-extranucleotides from tRNA precursor.</text>
        <dbReference type="EC" id="3.1.26.5"/>
    </reaction>
</comment>
<protein>
    <recommendedName>
        <fullName evidence="6 7">Ribonuclease P protein component</fullName>
        <shortName evidence="6">RNase P protein</shortName>
        <shortName evidence="6">RNaseP protein</shortName>
        <ecNumber evidence="6 7">3.1.26.5</ecNumber>
    </recommendedName>
    <alternativeName>
        <fullName evidence="6">Protein C5</fullName>
    </alternativeName>
</protein>
<dbReference type="Pfam" id="PF00825">
    <property type="entry name" value="Ribonuclease_P"/>
    <property type="match status" value="1"/>
</dbReference>
<evidence type="ECO:0000256" key="7">
    <source>
        <dbReference type="NCBIfam" id="TIGR00188"/>
    </source>
</evidence>
<dbReference type="AlphaFoldDB" id="A0A7K3WFL6"/>
<keyword evidence="2 6" id="KW-0540">Nuclease</keyword>
<dbReference type="InterPro" id="IPR000100">
    <property type="entry name" value="RNase_P"/>
</dbReference>
<comment type="function">
    <text evidence="6">RNaseP catalyzes the removal of the 5'-leader sequence from pre-tRNA to produce the mature 5'-terminus. It can also cleave other RNA substrates such as 4.5S RNA. The protein component plays an auxiliary but essential role in vivo by binding to the 5'-leader sequence and broadening the substrate specificity of the ribozyme.</text>
</comment>
<comment type="subunit">
    <text evidence="6">Consists of a catalytic RNA component (M1 or rnpB) and a protein subunit.</text>
</comment>
<dbReference type="GO" id="GO:0000049">
    <property type="term" value="F:tRNA binding"/>
    <property type="evidence" value="ECO:0007669"/>
    <property type="project" value="UniProtKB-UniRule"/>
</dbReference>
<keyword evidence="4 6" id="KW-0378">Hydrolase</keyword>
<dbReference type="EC" id="3.1.26.5" evidence="6 7"/>
<keyword evidence="3 6" id="KW-0255">Endonuclease</keyword>
<evidence type="ECO:0000256" key="1">
    <source>
        <dbReference type="ARBA" id="ARBA00022694"/>
    </source>
</evidence>
<dbReference type="HAMAP" id="MF_00227">
    <property type="entry name" value="RNase_P"/>
    <property type="match status" value="1"/>
</dbReference>
<proteinExistence type="inferred from homology"/>
<dbReference type="PANTHER" id="PTHR33992:SF1">
    <property type="entry name" value="RIBONUCLEASE P PROTEIN COMPONENT"/>
    <property type="match status" value="1"/>
</dbReference>
<dbReference type="EMBL" id="JAAGWK010000021">
    <property type="protein sequence ID" value="NEL55275.1"/>
    <property type="molecule type" value="Genomic_DNA"/>
</dbReference>
<gene>
    <name evidence="6 9" type="primary">rnpA</name>
    <name evidence="9" type="ORF">G1H19_14870</name>
</gene>
<evidence type="ECO:0000313" key="9">
    <source>
        <dbReference type="EMBL" id="NEL55275.1"/>
    </source>
</evidence>
<evidence type="ECO:0000256" key="4">
    <source>
        <dbReference type="ARBA" id="ARBA00022801"/>
    </source>
</evidence>
<dbReference type="SUPFAM" id="SSF54211">
    <property type="entry name" value="Ribosomal protein S5 domain 2-like"/>
    <property type="match status" value="1"/>
</dbReference>
<dbReference type="RefSeq" id="WP_162393391.1">
    <property type="nucleotide sequence ID" value="NZ_JAABOZ010000008.1"/>
</dbReference>
<dbReference type="Proteomes" id="UP000470470">
    <property type="component" value="Unassembled WGS sequence"/>
</dbReference>
<comment type="similarity">
    <text evidence="6">Belongs to the RnpA family.</text>
</comment>
<accession>A0A7K3WFL6</accession>
<dbReference type="NCBIfam" id="TIGR00188">
    <property type="entry name" value="rnpA"/>
    <property type="match status" value="1"/>
</dbReference>